<dbReference type="AlphaFoldDB" id="A0A4Z2FCG0"/>
<feature type="compositionally biased region" description="Low complexity" evidence="1">
    <location>
        <begin position="76"/>
        <end position="85"/>
    </location>
</feature>
<accession>A0A4Z2FCG0</accession>
<gene>
    <name evidence="2" type="ORF">EYF80_050915</name>
</gene>
<evidence type="ECO:0000313" key="3">
    <source>
        <dbReference type="Proteomes" id="UP000314294"/>
    </source>
</evidence>
<dbReference type="Proteomes" id="UP000314294">
    <property type="component" value="Unassembled WGS sequence"/>
</dbReference>
<proteinExistence type="predicted"/>
<feature type="compositionally biased region" description="Low complexity" evidence="1">
    <location>
        <begin position="52"/>
        <end position="63"/>
    </location>
</feature>
<keyword evidence="3" id="KW-1185">Reference proteome</keyword>
<comment type="caution">
    <text evidence="2">The sequence shown here is derived from an EMBL/GenBank/DDBJ whole genome shotgun (WGS) entry which is preliminary data.</text>
</comment>
<feature type="region of interest" description="Disordered" evidence="1">
    <location>
        <begin position="52"/>
        <end position="96"/>
    </location>
</feature>
<protein>
    <submittedName>
        <fullName evidence="2">Uncharacterized protein</fullName>
    </submittedName>
</protein>
<organism evidence="2 3">
    <name type="scientific">Liparis tanakae</name>
    <name type="common">Tanaka's snailfish</name>
    <dbReference type="NCBI Taxonomy" id="230148"/>
    <lineage>
        <taxon>Eukaryota</taxon>
        <taxon>Metazoa</taxon>
        <taxon>Chordata</taxon>
        <taxon>Craniata</taxon>
        <taxon>Vertebrata</taxon>
        <taxon>Euteleostomi</taxon>
        <taxon>Actinopterygii</taxon>
        <taxon>Neopterygii</taxon>
        <taxon>Teleostei</taxon>
        <taxon>Neoteleostei</taxon>
        <taxon>Acanthomorphata</taxon>
        <taxon>Eupercaria</taxon>
        <taxon>Perciformes</taxon>
        <taxon>Cottioidei</taxon>
        <taxon>Cottales</taxon>
        <taxon>Liparidae</taxon>
        <taxon>Liparis</taxon>
    </lineage>
</organism>
<reference evidence="2 3" key="1">
    <citation type="submission" date="2019-03" db="EMBL/GenBank/DDBJ databases">
        <title>First draft genome of Liparis tanakae, snailfish: a comprehensive survey of snailfish specific genes.</title>
        <authorList>
            <person name="Kim W."/>
            <person name="Song I."/>
            <person name="Jeong J.-H."/>
            <person name="Kim D."/>
            <person name="Kim S."/>
            <person name="Ryu S."/>
            <person name="Song J.Y."/>
            <person name="Lee S.K."/>
        </authorList>
    </citation>
    <scope>NUCLEOTIDE SEQUENCE [LARGE SCALE GENOMIC DNA]</scope>
    <source>
        <tissue evidence="2">Muscle</tissue>
    </source>
</reference>
<evidence type="ECO:0000256" key="1">
    <source>
        <dbReference type="SAM" id="MobiDB-lite"/>
    </source>
</evidence>
<evidence type="ECO:0000313" key="2">
    <source>
        <dbReference type="EMBL" id="TNN38926.1"/>
    </source>
</evidence>
<dbReference type="EMBL" id="SRLO01001324">
    <property type="protein sequence ID" value="TNN38926.1"/>
    <property type="molecule type" value="Genomic_DNA"/>
</dbReference>
<name>A0A4Z2FCG0_9TELE</name>
<sequence>MHCSPFSTVVTPMEGAPRLARVSQRPSSGWYISTEASGVCCRFMPPSTITRAPRATAEAPARAVGSGGSWLHARRSTSSTSTLSRGAPVSSQPPNT</sequence>